<evidence type="ECO:0000313" key="1">
    <source>
        <dbReference type="EMBL" id="MFC5545090.1"/>
    </source>
</evidence>
<sequence>MSVIDVHRAHSLDKEHARQAAETLARDLSRQFDVHYQWEGDVMRFKRSGVKGQLNISPDDLHIRLELGLMLRPFKHRIEQEIHNQLDQIINPNG</sequence>
<dbReference type="Pfam" id="PF09650">
    <property type="entry name" value="PHA_gran_rgn"/>
    <property type="match status" value="1"/>
</dbReference>
<dbReference type="InterPro" id="IPR013433">
    <property type="entry name" value="PHA_gran_rgn"/>
</dbReference>
<dbReference type="NCBIfam" id="TIGR02610">
    <property type="entry name" value="PHA_gran_rgn"/>
    <property type="match status" value="1"/>
</dbReference>
<keyword evidence="2" id="KW-1185">Reference proteome</keyword>
<name>A0ABW0RNB7_9GAMM</name>
<dbReference type="EMBL" id="JBHSNL010000001">
    <property type="protein sequence ID" value="MFC5545090.1"/>
    <property type="molecule type" value="Genomic_DNA"/>
</dbReference>
<dbReference type="RefSeq" id="WP_248155563.1">
    <property type="nucleotide sequence ID" value="NZ_JAKZAJ010000002.1"/>
</dbReference>
<dbReference type="Proteomes" id="UP001596055">
    <property type="component" value="Unassembled WGS sequence"/>
</dbReference>
<protein>
    <submittedName>
        <fullName evidence="1">Polyhydroxyalkanoic acid system family protein</fullName>
    </submittedName>
</protein>
<proteinExistence type="predicted"/>
<gene>
    <name evidence="1" type="ORF">ACFPQA_08510</name>
</gene>
<organism evidence="1 2">
    <name type="scientific">Marinobacter koreensis</name>
    <dbReference type="NCBI Taxonomy" id="335974"/>
    <lineage>
        <taxon>Bacteria</taxon>
        <taxon>Pseudomonadati</taxon>
        <taxon>Pseudomonadota</taxon>
        <taxon>Gammaproteobacteria</taxon>
        <taxon>Pseudomonadales</taxon>
        <taxon>Marinobacteraceae</taxon>
        <taxon>Marinobacter</taxon>
    </lineage>
</organism>
<accession>A0ABW0RNB7</accession>
<reference evidence="2" key="1">
    <citation type="journal article" date="2019" name="Int. J. Syst. Evol. Microbiol.">
        <title>The Global Catalogue of Microorganisms (GCM) 10K type strain sequencing project: providing services to taxonomists for standard genome sequencing and annotation.</title>
        <authorList>
            <consortium name="The Broad Institute Genomics Platform"/>
            <consortium name="The Broad Institute Genome Sequencing Center for Infectious Disease"/>
            <person name="Wu L."/>
            <person name="Ma J."/>
        </authorList>
    </citation>
    <scope>NUCLEOTIDE SEQUENCE [LARGE SCALE GENOMIC DNA]</scope>
    <source>
        <strain evidence="2">CGMCC 4.1799</strain>
    </source>
</reference>
<evidence type="ECO:0000313" key="2">
    <source>
        <dbReference type="Proteomes" id="UP001596055"/>
    </source>
</evidence>
<comment type="caution">
    <text evidence="1">The sequence shown here is derived from an EMBL/GenBank/DDBJ whole genome shotgun (WGS) entry which is preliminary data.</text>
</comment>